<organism evidence="1 2">
    <name type="scientific">Pyronema omphalodes (strain CBS 100304)</name>
    <name type="common">Pyronema confluens</name>
    <dbReference type="NCBI Taxonomy" id="1076935"/>
    <lineage>
        <taxon>Eukaryota</taxon>
        <taxon>Fungi</taxon>
        <taxon>Dikarya</taxon>
        <taxon>Ascomycota</taxon>
        <taxon>Pezizomycotina</taxon>
        <taxon>Pezizomycetes</taxon>
        <taxon>Pezizales</taxon>
        <taxon>Pyronemataceae</taxon>
        <taxon>Pyronema</taxon>
    </lineage>
</organism>
<keyword evidence="2" id="KW-1185">Reference proteome</keyword>
<evidence type="ECO:0000313" key="1">
    <source>
        <dbReference type="EMBL" id="CCX34305.1"/>
    </source>
</evidence>
<dbReference type="PANTHER" id="PTHR33112:SF12">
    <property type="entry name" value="HETEROKARYON INCOMPATIBILITY DOMAIN-CONTAINING PROTEIN"/>
    <property type="match status" value="1"/>
</dbReference>
<evidence type="ECO:0000313" key="2">
    <source>
        <dbReference type="Proteomes" id="UP000018144"/>
    </source>
</evidence>
<gene>
    <name evidence="1" type="ORF">PCON_03498</name>
</gene>
<sequence length="207" mass="23790">MDRSGTAADGPIKNNYSLAECFYSPPNWCGKSSWCEDTVMETNDPSVFYEDLPLYRLRLRNDPSMQFMRQVQDSKSISMFGEYSRSVTQLCLRNLSFQGDILDASAGLLRSLKSTYTPNPYPLTYYFGIPSAWFEESLCWTPFLRSKVKRRDAICRDRASGIQVPFPSWSWTGWSEVEWYKFDNRGEIIKLQIGEDPPAVPPVSNDP</sequence>
<dbReference type="OrthoDB" id="3662167at2759"/>
<name>U4LQW2_PYROM</name>
<proteinExistence type="predicted"/>
<reference evidence="1 2" key="1">
    <citation type="journal article" date="2013" name="PLoS Genet.">
        <title>The genome and development-dependent transcriptomes of Pyronema confluens: a window into fungal evolution.</title>
        <authorList>
            <person name="Traeger S."/>
            <person name="Altegoer F."/>
            <person name="Freitag M."/>
            <person name="Gabaldon T."/>
            <person name="Kempken F."/>
            <person name="Kumar A."/>
            <person name="Marcet-Houben M."/>
            <person name="Poggeler S."/>
            <person name="Stajich J.E."/>
            <person name="Nowrousian M."/>
        </authorList>
    </citation>
    <scope>NUCLEOTIDE SEQUENCE [LARGE SCALE GENOMIC DNA]</scope>
    <source>
        <strain evidence="2">CBS 100304</strain>
        <tissue evidence="1">Vegetative mycelium</tissue>
    </source>
</reference>
<dbReference type="AlphaFoldDB" id="U4LQW2"/>
<accession>U4LQW2</accession>
<dbReference type="EMBL" id="HF936512">
    <property type="protein sequence ID" value="CCX34305.1"/>
    <property type="molecule type" value="Genomic_DNA"/>
</dbReference>
<protein>
    <submittedName>
        <fullName evidence="1">Uncharacterized protein</fullName>
    </submittedName>
</protein>
<dbReference type="PANTHER" id="PTHR33112">
    <property type="entry name" value="DOMAIN PROTEIN, PUTATIVE-RELATED"/>
    <property type="match status" value="1"/>
</dbReference>
<dbReference type="Proteomes" id="UP000018144">
    <property type="component" value="Unassembled WGS sequence"/>
</dbReference>